<dbReference type="AlphaFoldDB" id="A0A0A9G3A0"/>
<reference evidence="2" key="2">
    <citation type="journal article" date="2015" name="Data Brief">
        <title>Shoot transcriptome of the giant reed, Arundo donax.</title>
        <authorList>
            <person name="Barrero R.A."/>
            <person name="Guerrero F.D."/>
            <person name="Moolhuijzen P."/>
            <person name="Goolsby J.A."/>
            <person name="Tidwell J."/>
            <person name="Bellgard S.E."/>
            <person name="Bellgard M.I."/>
        </authorList>
    </citation>
    <scope>NUCLEOTIDE SEQUENCE</scope>
    <source>
        <tissue evidence="2">Shoot tissue taken approximately 20 cm above the soil surface</tissue>
    </source>
</reference>
<keyword evidence="1" id="KW-0812">Transmembrane</keyword>
<reference evidence="2" key="1">
    <citation type="submission" date="2014-09" db="EMBL/GenBank/DDBJ databases">
        <authorList>
            <person name="Magalhaes I.L.F."/>
            <person name="Oliveira U."/>
            <person name="Santos F.R."/>
            <person name="Vidigal T.H.D.A."/>
            <person name="Brescovit A.D."/>
            <person name="Santos A.J."/>
        </authorList>
    </citation>
    <scope>NUCLEOTIDE SEQUENCE</scope>
    <source>
        <tissue evidence="2">Shoot tissue taken approximately 20 cm above the soil surface</tissue>
    </source>
</reference>
<feature type="transmembrane region" description="Helical" evidence="1">
    <location>
        <begin position="16"/>
        <end position="38"/>
    </location>
</feature>
<evidence type="ECO:0000256" key="1">
    <source>
        <dbReference type="SAM" id="Phobius"/>
    </source>
</evidence>
<accession>A0A0A9G3A0</accession>
<organism evidence="2">
    <name type="scientific">Arundo donax</name>
    <name type="common">Giant reed</name>
    <name type="synonym">Donax arundinaceus</name>
    <dbReference type="NCBI Taxonomy" id="35708"/>
    <lineage>
        <taxon>Eukaryota</taxon>
        <taxon>Viridiplantae</taxon>
        <taxon>Streptophyta</taxon>
        <taxon>Embryophyta</taxon>
        <taxon>Tracheophyta</taxon>
        <taxon>Spermatophyta</taxon>
        <taxon>Magnoliopsida</taxon>
        <taxon>Liliopsida</taxon>
        <taxon>Poales</taxon>
        <taxon>Poaceae</taxon>
        <taxon>PACMAD clade</taxon>
        <taxon>Arundinoideae</taxon>
        <taxon>Arundineae</taxon>
        <taxon>Arundo</taxon>
    </lineage>
</organism>
<evidence type="ECO:0000313" key="2">
    <source>
        <dbReference type="EMBL" id="JAE17021.1"/>
    </source>
</evidence>
<proteinExistence type="predicted"/>
<name>A0A0A9G3A0_ARUDO</name>
<dbReference type="EMBL" id="GBRH01180875">
    <property type="protein sequence ID" value="JAE17021.1"/>
    <property type="molecule type" value="Transcribed_RNA"/>
</dbReference>
<protein>
    <submittedName>
        <fullName evidence="2">Uncharacterized protein</fullName>
    </submittedName>
</protein>
<sequence>MPFHEEVEYVDMMPMLSYYVVLISEFSLIHKMLFFFLCPAGSCFSC</sequence>
<keyword evidence="1" id="KW-0472">Membrane</keyword>
<keyword evidence="1" id="KW-1133">Transmembrane helix</keyword>